<evidence type="ECO:0000313" key="3">
    <source>
        <dbReference type="Proteomes" id="UP000600214"/>
    </source>
</evidence>
<dbReference type="EMBL" id="BMIA01000009">
    <property type="protein sequence ID" value="GGH55711.1"/>
    <property type="molecule type" value="Genomic_DNA"/>
</dbReference>
<evidence type="ECO:0000313" key="2">
    <source>
        <dbReference type="EMBL" id="GGH55711.1"/>
    </source>
</evidence>
<dbReference type="Proteomes" id="UP000600214">
    <property type="component" value="Unassembled WGS sequence"/>
</dbReference>
<reference evidence="3" key="1">
    <citation type="journal article" date="2019" name="Int. J. Syst. Evol. Microbiol.">
        <title>The Global Catalogue of Microorganisms (GCM) 10K type strain sequencing project: providing services to taxonomists for standard genome sequencing and annotation.</title>
        <authorList>
            <consortium name="The Broad Institute Genomics Platform"/>
            <consortium name="The Broad Institute Genome Sequencing Center for Infectious Disease"/>
            <person name="Wu L."/>
            <person name="Ma J."/>
        </authorList>
    </citation>
    <scope>NUCLEOTIDE SEQUENCE [LARGE SCALE GENOMIC DNA]</scope>
    <source>
        <strain evidence="3">CGMCC 1.15288</strain>
    </source>
</reference>
<dbReference type="PROSITE" id="PS51257">
    <property type="entry name" value="PROKAR_LIPOPROTEIN"/>
    <property type="match status" value="1"/>
</dbReference>
<protein>
    <recommendedName>
        <fullName evidence="1">DUF6705 domain-containing protein</fullName>
    </recommendedName>
</protein>
<evidence type="ECO:0000259" key="1">
    <source>
        <dbReference type="Pfam" id="PF20448"/>
    </source>
</evidence>
<name>A0ABQ1ZCX9_9BACT</name>
<organism evidence="2 3">
    <name type="scientific">Dyadobacter endophyticus</name>
    <dbReference type="NCBI Taxonomy" id="1749036"/>
    <lineage>
        <taxon>Bacteria</taxon>
        <taxon>Pseudomonadati</taxon>
        <taxon>Bacteroidota</taxon>
        <taxon>Cytophagia</taxon>
        <taxon>Cytophagales</taxon>
        <taxon>Spirosomataceae</taxon>
        <taxon>Dyadobacter</taxon>
    </lineage>
</organism>
<dbReference type="Pfam" id="PF20448">
    <property type="entry name" value="DUF6705"/>
    <property type="match status" value="1"/>
</dbReference>
<sequence>MKPLFVFFALLFVSCSKDTPEPDNISADAKAERAASSLDSFVGEWIYTVDNQPYKKIIVTKQSGAYTFKHYVMLAGAYELDKDVYEAQDLLPINFVPWDKSPTFQPLVSIKSSFTSGSAAITYRVISGKIYLELGISKYLKEGI</sequence>
<dbReference type="RefSeq" id="WP_188939355.1">
    <property type="nucleotide sequence ID" value="NZ_BMIA01000009.1"/>
</dbReference>
<comment type="caution">
    <text evidence="2">The sequence shown here is derived from an EMBL/GenBank/DDBJ whole genome shotgun (WGS) entry which is preliminary data.</text>
</comment>
<dbReference type="InterPro" id="IPR046551">
    <property type="entry name" value="DUF6705"/>
</dbReference>
<keyword evidence="3" id="KW-1185">Reference proteome</keyword>
<accession>A0ABQ1ZCX9</accession>
<gene>
    <name evidence="2" type="ORF">GCM10007423_63540</name>
</gene>
<proteinExistence type="predicted"/>
<feature type="domain" description="DUF6705" evidence="1">
    <location>
        <begin position="1"/>
        <end position="100"/>
    </location>
</feature>